<evidence type="ECO:0000313" key="3">
    <source>
        <dbReference type="Proteomes" id="UP000292282"/>
    </source>
</evidence>
<evidence type="ECO:0000256" key="1">
    <source>
        <dbReference type="SAM" id="MobiDB-lite"/>
    </source>
</evidence>
<comment type="caution">
    <text evidence="2">The sequence shown here is derived from an EMBL/GenBank/DDBJ whole genome shotgun (WGS) entry which is preliminary data.</text>
</comment>
<feature type="region of interest" description="Disordered" evidence="1">
    <location>
        <begin position="56"/>
        <end position="82"/>
    </location>
</feature>
<feature type="non-terminal residue" evidence="2">
    <location>
        <position position="82"/>
    </location>
</feature>
<feature type="compositionally biased region" description="Basic and acidic residues" evidence="1">
    <location>
        <begin position="67"/>
        <end position="82"/>
    </location>
</feature>
<evidence type="ECO:0000313" key="2">
    <source>
        <dbReference type="EMBL" id="TBU08470.1"/>
    </source>
</evidence>
<dbReference type="EMBL" id="PITK01002258">
    <property type="protein sequence ID" value="TBU08470.1"/>
    <property type="molecule type" value="Genomic_DNA"/>
</dbReference>
<dbReference type="VEuPathDB" id="MicrosporidiaDB:CWI38_2258p0010"/>
<dbReference type="Proteomes" id="UP000292282">
    <property type="component" value="Unassembled WGS sequence"/>
</dbReference>
<protein>
    <submittedName>
        <fullName evidence="2">Uncharacterized protein</fullName>
    </submittedName>
</protein>
<name>A0A4Q9LML6_9MICR</name>
<organism evidence="2 3">
    <name type="scientific">Hamiltosporidium tvaerminnensis</name>
    <dbReference type="NCBI Taxonomy" id="1176355"/>
    <lineage>
        <taxon>Eukaryota</taxon>
        <taxon>Fungi</taxon>
        <taxon>Fungi incertae sedis</taxon>
        <taxon>Microsporidia</taxon>
        <taxon>Dubosqiidae</taxon>
        <taxon>Hamiltosporidium</taxon>
    </lineage>
</organism>
<gene>
    <name evidence="2" type="ORF">CWI38_2258p0010</name>
</gene>
<dbReference type="AlphaFoldDB" id="A0A4Q9LML6"/>
<sequence>MILLLFIFLIKSESEHSSYSSTFSDEIFKRLFESDVNGSEYIKGKVVKGTEGNVGYVNTENEPNEEFNDREAPLLVKNDKKD</sequence>
<proteinExistence type="predicted"/>
<keyword evidence="3" id="KW-1185">Reference proteome</keyword>
<accession>A0A4Q9LML6</accession>
<reference evidence="2 3" key="1">
    <citation type="submission" date="2017-12" db="EMBL/GenBank/DDBJ databases">
        <authorList>
            <person name="Pombert J.-F."/>
            <person name="Haag K.L."/>
            <person name="Ebert D."/>
        </authorList>
    </citation>
    <scope>NUCLEOTIDE SEQUENCE [LARGE SCALE GENOMIC DNA]</scope>
    <source>
        <strain evidence="2">IL-G-3</strain>
    </source>
</reference>